<dbReference type="InterPro" id="IPR050327">
    <property type="entry name" value="Proton-linked_MCT"/>
</dbReference>
<dbReference type="CDD" id="cd17352">
    <property type="entry name" value="MFS_MCT_SLC16"/>
    <property type="match status" value="1"/>
</dbReference>
<dbReference type="AlphaFoldDB" id="A0A8J1UT24"/>
<dbReference type="InterPro" id="IPR036259">
    <property type="entry name" value="MFS_trans_sf"/>
</dbReference>
<dbReference type="SUPFAM" id="SSF103473">
    <property type="entry name" value="MFS general substrate transporter"/>
    <property type="match status" value="1"/>
</dbReference>
<keyword evidence="3" id="KW-1185">Reference proteome</keyword>
<dbReference type="Proteomes" id="UP000749559">
    <property type="component" value="Unassembled WGS sequence"/>
</dbReference>
<dbReference type="PROSITE" id="PS50850">
    <property type="entry name" value="MFS"/>
    <property type="match status" value="1"/>
</dbReference>
<dbReference type="GO" id="GO:0016020">
    <property type="term" value="C:membrane"/>
    <property type="evidence" value="ECO:0007669"/>
    <property type="project" value="UniProtKB-SubCell"/>
</dbReference>
<sequence>MPDKTKNGNGHLVKDGGWGWIIVGSSFIIQALTVGITYTFGVLYVDLLDYFKEPRSVTSWIGSIQPFLMYFTGIVVGPLMKRFGCRAVTFAGSVLSTIGFLTSALVNNIYILYFTYGVLSGIGNGMMYVSSMLVVQYYFEEKRALATGIAVAGSGLGTLVFGLLTRYLLDMVKWRWTLVIEAGFLLLGTLCSLVMLPVPSNEEADDTAYTAISDDHETVALTASQKETKGENGDIKTKYYDPDLERQSSQSNGVNVVVMDKQGCCSGWCESTKSMLKDIFDFSMFKNPILLIFSIAMMLISLGYHAPFTYTPDRAISLGIDPERASFLVSIIGIANVSGRIIFGWIGNASEKSRHILAGVSILICGASTICSPIFTTYPLMAVYAAIFGATTGCYFSLFVVILVDLLGVDVVDKSLGLVMGVSSIAFLIASPFSGWLIDLTGTFDTPFYVVGGVMVLGGLMFLSTMCIKKAMMKRQLEEQRSLLRAKRRLRKRTASWSM</sequence>
<proteinExistence type="predicted"/>
<name>A0A8J1UT24_OWEFU</name>
<dbReference type="EMBL" id="CAIIXF020000004">
    <property type="protein sequence ID" value="CAH1782386.1"/>
    <property type="molecule type" value="Genomic_DNA"/>
</dbReference>
<reference evidence="2" key="1">
    <citation type="submission" date="2022-03" db="EMBL/GenBank/DDBJ databases">
        <authorList>
            <person name="Martin C."/>
        </authorList>
    </citation>
    <scope>NUCLEOTIDE SEQUENCE</scope>
</reference>
<organism evidence="2 3">
    <name type="scientific">Owenia fusiformis</name>
    <name type="common">Polychaete worm</name>
    <dbReference type="NCBI Taxonomy" id="6347"/>
    <lineage>
        <taxon>Eukaryota</taxon>
        <taxon>Metazoa</taxon>
        <taxon>Spiralia</taxon>
        <taxon>Lophotrochozoa</taxon>
        <taxon>Annelida</taxon>
        <taxon>Polychaeta</taxon>
        <taxon>Sedentaria</taxon>
        <taxon>Canalipalpata</taxon>
        <taxon>Sabellida</taxon>
        <taxon>Oweniida</taxon>
        <taxon>Oweniidae</taxon>
        <taxon>Owenia</taxon>
    </lineage>
</organism>
<dbReference type="Pfam" id="PF07690">
    <property type="entry name" value="MFS_1"/>
    <property type="match status" value="1"/>
</dbReference>
<comment type="caution">
    <text evidence="2">The sequence shown here is derived from an EMBL/GenBank/DDBJ whole genome shotgun (WGS) entry which is preliminary data.</text>
</comment>
<dbReference type="GO" id="GO:0008028">
    <property type="term" value="F:monocarboxylic acid transmembrane transporter activity"/>
    <property type="evidence" value="ECO:0007669"/>
    <property type="project" value="TreeGrafter"/>
</dbReference>
<protein>
    <submittedName>
        <fullName evidence="2">Uncharacterized protein</fullName>
    </submittedName>
</protein>
<evidence type="ECO:0000313" key="3">
    <source>
        <dbReference type="Proteomes" id="UP000749559"/>
    </source>
</evidence>
<dbReference type="OrthoDB" id="10060767at2759"/>
<accession>A0A8J1UT24</accession>
<dbReference type="PANTHER" id="PTHR11360">
    <property type="entry name" value="MONOCARBOXYLATE TRANSPORTER"/>
    <property type="match status" value="1"/>
</dbReference>
<gene>
    <name evidence="2" type="ORF">OFUS_LOCUS8843</name>
</gene>
<dbReference type="InterPro" id="IPR020846">
    <property type="entry name" value="MFS_dom"/>
</dbReference>
<comment type="subcellular location">
    <subcellularLocation>
        <location evidence="1">Membrane</location>
        <topology evidence="1">Multi-pass membrane protein</topology>
    </subcellularLocation>
</comment>
<dbReference type="Gene3D" id="1.20.1250.20">
    <property type="entry name" value="MFS general substrate transporter like domains"/>
    <property type="match status" value="1"/>
</dbReference>
<dbReference type="PANTHER" id="PTHR11360:SF284">
    <property type="entry name" value="EG:103B4.3 PROTEIN-RELATED"/>
    <property type="match status" value="1"/>
</dbReference>
<evidence type="ECO:0000256" key="1">
    <source>
        <dbReference type="ARBA" id="ARBA00004141"/>
    </source>
</evidence>
<evidence type="ECO:0000313" key="2">
    <source>
        <dbReference type="EMBL" id="CAH1782386.1"/>
    </source>
</evidence>
<dbReference type="InterPro" id="IPR011701">
    <property type="entry name" value="MFS"/>
</dbReference>